<keyword evidence="2" id="KW-1185">Reference proteome</keyword>
<gene>
    <name evidence="1" type="ORF">J2S20_001004</name>
</gene>
<organism evidence="1 2">
    <name type="scientific">Moryella indoligenes</name>
    <dbReference type="NCBI Taxonomy" id="371674"/>
    <lineage>
        <taxon>Bacteria</taxon>
        <taxon>Bacillati</taxon>
        <taxon>Bacillota</taxon>
        <taxon>Clostridia</taxon>
        <taxon>Lachnospirales</taxon>
        <taxon>Lachnospiraceae</taxon>
        <taxon>Moryella</taxon>
    </lineage>
</organism>
<accession>A0AAE3VAG7</accession>
<dbReference type="Pfam" id="PF12646">
    <property type="entry name" value="DUF3783"/>
    <property type="match status" value="1"/>
</dbReference>
<reference evidence="1" key="1">
    <citation type="submission" date="2023-07" db="EMBL/GenBank/DDBJ databases">
        <title>Genomic Encyclopedia of Type Strains, Phase IV (KMG-IV): sequencing the most valuable type-strain genomes for metagenomic binning, comparative biology and taxonomic classification.</title>
        <authorList>
            <person name="Goeker M."/>
        </authorList>
    </citation>
    <scope>NUCLEOTIDE SEQUENCE</scope>
    <source>
        <strain evidence="1">DSM 19659</strain>
    </source>
</reference>
<name>A0AAE3VAG7_9FIRM</name>
<sequence>MNNKTAQGGHVIMFVPESGSGQKVAMLCALLKLRCHLVGEEGLSRTPVDILNPKAEQIASAPEADAANAGTERGEPLLLFCGLSNAVLDQFLGELKKRGIRIPLKAVLTESNAAWPLSKLYTELKGEHSLMTGEAL</sequence>
<evidence type="ECO:0008006" key="3">
    <source>
        <dbReference type="Google" id="ProtNLM"/>
    </source>
</evidence>
<comment type="caution">
    <text evidence="1">The sequence shown here is derived from an EMBL/GenBank/DDBJ whole genome shotgun (WGS) entry which is preliminary data.</text>
</comment>
<dbReference type="InterPro" id="IPR016621">
    <property type="entry name" value="UCP014543"/>
</dbReference>
<evidence type="ECO:0000313" key="1">
    <source>
        <dbReference type="EMBL" id="MDQ0152315.1"/>
    </source>
</evidence>
<dbReference type="EMBL" id="JAUSTO010000005">
    <property type="protein sequence ID" value="MDQ0152315.1"/>
    <property type="molecule type" value="Genomic_DNA"/>
</dbReference>
<dbReference type="AlphaFoldDB" id="A0AAE3VAG7"/>
<evidence type="ECO:0000313" key="2">
    <source>
        <dbReference type="Proteomes" id="UP001241537"/>
    </source>
</evidence>
<protein>
    <recommendedName>
        <fullName evidence="3">DUF3783 domain-containing protein</fullName>
    </recommendedName>
</protein>
<proteinExistence type="predicted"/>
<dbReference type="RefSeq" id="WP_307253865.1">
    <property type="nucleotide sequence ID" value="NZ_JAUSTO010000005.1"/>
</dbReference>
<dbReference type="Proteomes" id="UP001241537">
    <property type="component" value="Unassembled WGS sequence"/>
</dbReference>